<dbReference type="CDD" id="cd06423">
    <property type="entry name" value="CESA_like"/>
    <property type="match status" value="1"/>
</dbReference>
<protein>
    <submittedName>
        <fullName evidence="7">Glycosyltransferase</fullName>
    </submittedName>
</protein>
<keyword evidence="5" id="KW-0472">Membrane</keyword>
<keyword evidence="3" id="KW-0328">Glycosyltransferase</keyword>
<dbReference type="GO" id="GO:0016757">
    <property type="term" value="F:glycosyltransferase activity"/>
    <property type="evidence" value="ECO:0007669"/>
    <property type="project" value="UniProtKB-KW"/>
</dbReference>
<dbReference type="InterPro" id="IPR001173">
    <property type="entry name" value="Glyco_trans_2-like"/>
</dbReference>
<feature type="domain" description="Glycosyltransferase 2-like" evidence="6">
    <location>
        <begin position="57"/>
        <end position="177"/>
    </location>
</feature>
<dbReference type="InterPro" id="IPR029044">
    <property type="entry name" value="Nucleotide-diphossugar_trans"/>
</dbReference>
<evidence type="ECO:0000313" key="7">
    <source>
        <dbReference type="EMBL" id="KAB0488972.1"/>
    </source>
</evidence>
<reference evidence="7" key="1">
    <citation type="submission" date="2019-09" db="EMBL/GenBank/DDBJ databases">
        <title>Draft genome sequences of 48 bacterial type strains from the CCUG.</title>
        <authorList>
            <person name="Tunovic T."/>
            <person name="Pineiro-Iglesias B."/>
            <person name="Unosson C."/>
            <person name="Inganas E."/>
            <person name="Ohlen M."/>
            <person name="Cardew S."/>
            <person name="Jensie-Markopoulos S."/>
            <person name="Salva-Serra F."/>
            <person name="Jaen-Luchoro D."/>
            <person name="Karlsson R."/>
            <person name="Svensson-Stadler L."/>
            <person name="Chun J."/>
            <person name="Moore E."/>
        </authorList>
    </citation>
    <scope>NUCLEOTIDE SEQUENCE</scope>
    <source>
        <strain evidence="7">CCUG 49675</strain>
    </source>
</reference>
<feature type="non-terminal residue" evidence="7">
    <location>
        <position position="194"/>
    </location>
</feature>
<keyword evidence="4 7" id="KW-0808">Transferase</keyword>
<evidence type="ECO:0000256" key="3">
    <source>
        <dbReference type="ARBA" id="ARBA00022676"/>
    </source>
</evidence>
<dbReference type="OrthoDB" id="276604at2"/>
<evidence type="ECO:0000259" key="6">
    <source>
        <dbReference type="Pfam" id="PF00535"/>
    </source>
</evidence>
<dbReference type="AlphaFoldDB" id="A0A643CXU8"/>
<comment type="similarity">
    <text evidence="1">Belongs to the glycosyltransferase 2 family.</text>
</comment>
<keyword evidence="5" id="KW-0812">Transmembrane</keyword>
<evidence type="ECO:0000256" key="4">
    <source>
        <dbReference type="ARBA" id="ARBA00022679"/>
    </source>
</evidence>
<accession>A0A643CXU8</accession>
<organism evidence="7">
    <name type="scientific">Pseudomonas vancouverensis</name>
    <dbReference type="NCBI Taxonomy" id="95300"/>
    <lineage>
        <taxon>Bacteria</taxon>
        <taxon>Pseudomonadati</taxon>
        <taxon>Pseudomonadota</taxon>
        <taxon>Gammaproteobacteria</taxon>
        <taxon>Pseudomonadales</taxon>
        <taxon>Pseudomonadaceae</taxon>
        <taxon>Pseudomonas</taxon>
    </lineage>
</organism>
<proteinExistence type="inferred from homology"/>
<name>A0A643CXU8_PSEVA</name>
<evidence type="ECO:0000256" key="1">
    <source>
        <dbReference type="ARBA" id="ARBA00006739"/>
    </source>
</evidence>
<feature type="transmembrane region" description="Helical" evidence="5">
    <location>
        <begin position="15"/>
        <end position="35"/>
    </location>
</feature>
<evidence type="ECO:0000256" key="2">
    <source>
        <dbReference type="ARBA" id="ARBA00022519"/>
    </source>
</evidence>
<sequence>MSWLALLWSYAIKFVFYYPLFMSYLWMVGAIIFYWKERQDPPYQQPAALAEYPKVAVLVPCFNEGDNAEETISHALKLDYPNFEVIAINDGSSDNTGEVLDRLATQYDKLRVVHLAQNQGKAMGLQAGSLMTDAEFLIGIDGDALLDPHAAKWMIRHFLEDPTVAAVTGNPRIRTRSTLLGRIQVGEFSSIVGM</sequence>
<dbReference type="PANTHER" id="PTHR43630:SF1">
    <property type="entry name" value="POLY-BETA-1,6-N-ACETYL-D-GLUCOSAMINE SYNTHASE"/>
    <property type="match status" value="1"/>
</dbReference>
<comment type="caution">
    <text evidence="7">The sequence shown here is derived from an EMBL/GenBank/DDBJ whole genome shotgun (WGS) entry which is preliminary data.</text>
</comment>
<dbReference type="Gene3D" id="3.90.550.10">
    <property type="entry name" value="Spore Coat Polysaccharide Biosynthesis Protein SpsA, Chain A"/>
    <property type="match status" value="1"/>
</dbReference>
<evidence type="ECO:0000256" key="5">
    <source>
        <dbReference type="SAM" id="Phobius"/>
    </source>
</evidence>
<keyword evidence="2" id="KW-1003">Cell membrane</keyword>
<dbReference type="Pfam" id="PF00535">
    <property type="entry name" value="Glycos_transf_2"/>
    <property type="match status" value="1"/>
</dbReference>
<dbReference type="SUPFAM" id="SSF53448">
    <property type="entry name" value="Nucleotide-diphospho-sugar transferases"/>
    <property type="match status" value="1"/>
</dbReference>
<keyword evidence="5" id="KW-1133">Transmembrane helix</keyword>
<keyword evidence="2" id="KW-0997">Cell inner membrane</keyword>
<dbReference type="RefSeq" id="WP_151098674.1">
    <property type="nucleotide sequence ID" value="NZ_VZPU01000024.1"/>
</dbReference>
<dbReference type="PANTHER" id="PTHR43630">
    <property type="entry name" value="POLY-BETA-1,6-N-ACETYL-D-GLUCOSAMINE SYNTHASE"/>
    <property type="match status" value="1"/>
</dbReference>
<gene>
    <name evidence="7" type="ORF">F7R09_29825</name>
</gene>
<dbReference type="EMBL" id="VZPU01000024">
    <property type="protein sequence ID" value="KAB0488972.1"/>
    <property type="molecule type" value="Genomic_DNA"/>
</dbReference>